<protein>
    <submittedName>
        <fullName evidence="5">Uncharacterized protein</fullName>
    </submittedName>
</protein>
<evidence type="ECO:0000313" key="6">
    <source>
        <dbReference type="Proteomes" id="UP001194468"/>
    </source>
</evidence>
<evidence type="ECO:0000256" key="3">
    <source>
        <dbReference type="ARBA" id="ARBA00023277"/>
    </source>
</evidence>
<keyword evidence="6" id="KW-1185">Reference proteome</keyword>
<name>A0AAD4G5T0_BOLED</name>
<keyword evidence="2" id="KW-0294">Fucose metabolism</keyword>
<dbReference type="AlphaFoldDB" id="A0AAD4G5T0"/>
<sequence length="509" mass="56672">MRTFVTDQGREDIQNRPAQQSSFKFIIVHGTWASTTRLFSRDGDDDDDDGDGLAVPKKASLRLHRSFSDRNDRPSSSQATSLSAVHVVTLRRVLFCLACIPAIVLFAILCQGIPPSYDDIRLFERRLPQHAVAARPTRYLKFPGHLWGHGLNNILQEALLMSYLAYVSNVSYVFEDYTWSHIPLSWSLYGLSLRPTRIPLNAIISGPTAGGPVPDAPLAVSAEFYQRVCSGPDTTPYILSSANAPNDADGADLIDWWQSRLAHVDAQCIEIDSSAHILFDRFLFGGPRILSLFDPLVASPILADFYWSPLVHSAIARNFPLFQPRSAKSLLSSDVSGTLTELVAVHLRRGDYVRHCPNLAKWGALYMGINQHPSLPDQFDPFDFNASDTDAREAYYLQHCLPSTTQVVHRLAEIRAQHPALKRVYVLSNEWAWALGELKDALEKDGWADVRGTIDLQLDAAQYHVSMAVDMAIAERAEVFVGNGFSSLSSNVVMLRFAKGMDPSSNRFL</sequence>
<dbReference type="GO" id="GO:0006004">
    <property type="term" value="P:fucose metabolic process"/>
    <property type="evidence" value="ECO:0007669"/>
    <property type="project" value="UniProtKB-KW"/>
</dbReference>
<dbReference type="EMBL" id="WHUW01000300">
    <property type="protein sequence ID" value="KAF8415711.1"/>
    <property type="molecule type" value="Genomic_DNA"/>
</dbReference>
<dbReference type="InterPro" id="IPR019378">
    <property type="entry name" value="GDP-Fuc_O-FucTrfase"/>
</dbReference>
<reference evidence="5" key="2">
    <citation type="journal article" date="2020" name="Nat. Commun.">
        <title>Large-scale genome sequencing of mycorrhizal fungi provides insights into the early evolution of symbiotic traits.</title>
        <authorList>
            <person name="Miyauchi S."/>
            <person name="Kiss E."/>
            <person name="Kuo A."/>
            <person name="Drula E."/>
            <person name="Kohler A."/>
            <person name="Sanchez-Garcia M."/>
            <person name="Morin E."/>
            <person name="Andreopoulos B."/>
            <person name="Barry K.W."/>
            <person name="Bonito G."/>
            <person name="Buee M."/>
            <person name="Carver A."/>
            <person name="Chen C."/>
            <person name="Cichocki N."/>
            <person name="Clum A."/>
            <person name="Culley D."/>
            <person name="Crous P.W."/>
            <person name="Fauchery L."/>
            <person name="Girlanda M."/>
            <person name="Hayes R.D."/>
            <person name="Keri Z."/>
            <person name="LaButti K."/>
            <person name="Lipzen A."/>
            <person name="Lombard V."/>
            <person name="Magnuson J."/>
            <person name="Maillard F."/>
            <person name="Murat C."/>
            <person name="Nolan M."/>
            <person name="Ohm R.A."/>
            <person name="Pangilinan J."/>
            <person name="Pereira M.F."/>
            <person name="Perotto S."/>
            <person name="Peter M."/>
            <person name="Pfister S."/>
            <person name="Riley R."/>
            <person name="Sitrit Y."/>
            <person name="Stielow J.B."/>
            <person name="Szollosi G."/>
            <person name="Zifcakova L."/>
            <person name="Stursova M."/>
            <person name="Spatafora J.W."/>
            <person name="Tedersoo L."/>
            <person name="Vaario L.M."/>
            <person name="Yamada A."/>
            <person name="Yan M."/>
            <person name="Wang P."/>
            <person name="Xu J."/>
            <person name="Bruns T."/>
            <person name="Baldrian P."/>
            <person name="Vilgalys R."/>
            <person name="Dunand C."/>
            <person name="Henrissat B."/>
            <person name="Grigoriev I.V."/>
            <person name="Hibbett D."/>
            <person name="Nagy L.G."/>
            <person name="Martin F.M."/>
        </authorList>
    </citation>
    <scope>NUCLEOTIDE SEQUENCE</scope>
    <source>
        <strain evidence="5">BED1</strain>
    </source>
</reference>
<dbReference type="Proteomes" id="UP001194468">
    <property type="component" value="Unassembled WGS sequence"/>
</dbReference>
<gene>
    <name evidence="5" type="ORF">L210DRAFT_3495039</name>
</gene>
<dbReference type="GO" id="GO:0016740">
    <property type="term" value="F:transferase activity"/>
    <property type="evidence" value="ECO:0007669"/>
    <property type="project" value="UniProtKB-KW"/>
</dbReference>
<organism evidence="5 6">
    <name type="scientific">Boletus edulis BED1</name>
    <dbReference type="NCBI Taxonomy" id="1328754"/>
    <lineage>
        <taxon>Eukaryota</taxon>
        <taxon>Fungi</taxon>
        <taxon>Dikarya</taxon>
        <taxon>Basidiomycota</taxon>
        <taxon>Agaricomycotina</taxon>
        <taxon>Agaricomycetes</taxon>
        <taxon>Agaricomycetidae</taxon>
        <taxon>Boletales</taxon>
        <taxon>Boletineae</taxon>
        <taxon>Boletaceae</taxon>
        <taxon>Boletoideae</taxon>
        <taxon>Boletus</taxon>
    </lineage>
</organism>
<keyword evidence="3" id="KW-0119">Carbohydrate metabolism</keyword>
<proteinExistence type="predicted"/>
<keyword evidence="4" id="KW-1133">Transmembrane helix</keyword>
<feature type="transmembrane region" description="Helical" evidence="4">
    <location>
        <begin position="93"/>
        <end position="114"/>
    </location>
</feature>
<dbReference type="Pfam" id="PF10250">
    <property type="entry name" value="O-FucT"/>
    <property type="match status" value="1"/>
</dbReference>
<dbReference type="CDD" id="cd11296">
    <property type="entry name" value="O-FucT_like"/>
    <property type="match status" value="1"/>
</dbReference>
<evidence type="ECO:0000256" key="4">
    <source>
        <dbReference type="SAM" id="Phobius"/>
    </source>
</evidence>
<keyword evidence="4" id="KW-0472">Membrane</keyword>
<evidence type="ECO:0000313" key="5">
    <source>
        <dbReference type="EMBL" id="KAF8415711.1"/>
    </source>
</evidence>
<dbReference type="Gene3D" id="3.40.50.11350">
    <property type="match status" value="1"/>
</dbReference>
<evidence type="ECO:0000256" key="2">
    <source>
        <dbReference type="ARBA" id="ARBA00023253"/>
    </source>
</evidence>
<reference evidence="5" key="1">
    <citation type="submission" date="2019-10" db="EMBL/GenBank/DDBJ databases">
        <authorList>
            <consortium name="DOE Joint Genome Institute"/>
            <person name="Kuo A."/>
            <person name="Miyauchi S."/>
            <person name="Kiss E."/>
            <person name="Drula E."/>
            <person name="Kohler A."/>
            <person name="Sanchez-Garcia M."/>
            <person name="Andreopoulos B."/>
            <person name="Barry K.W."/>
            <person name="Bonito G."/>
            <person name="Buee M."/>
            <person name="Carver A."/>
            <person name="Chen C."/>
            <person name="Cichocki N."/>
            <person name="Clum A."/>
            <person name="Culley D."/>
            <person name="Crous P.W."/>
            <person name="Fauchery L."/>
            <person name="Girlanda M."/>
            <person name="Hayes R."/>
            <person name="Keri Z."/>
            <person name="LaButti K."/>
            <person name="Lipzen A."/>
            <person name="Lombard V."/>
            <person name="Magnuson J."/>
            <person name="Maillard F."/>
            <person name="Morin E."/>
            <person name="Murat C."/>
            <person name="Nolan M."/>
            <person name="Ohm R."/>
            <person name="Pangilinan J."/>
            <person name="Pereira M."/>
            <person name="Perotto S."/>
            <person name="Peter M."/>
            <person name="Riley R."/>
            <person name="Sitrit Y."/>
            <person name="Stielow B."/>
            <person name="Szollosi G."/>
            <person name="Zifcakova L."/>
            <person name="Stursova M."/>
            <person name="Spatafora J.W."/>
            <person name="Tedersoo L."/>
            <person name="Vaario L.-M."/>
            <person name="Yamada A."/>
            <person name="Yan M."/>
            <person name="Wang P."/>
            <person name="Xu J."/>
            <person name="Bruns T."/>
            <person name="Baldrian P."/>
            <person name="Vilgalys R."/>
            <person name="Henrissat B."/>
            <person name="Grigoriev I.V."/>
            <person name="Hibbett D."/>
            <person name="Nagy L.G."/>
            <person name="Martin F.M."/>
        </authorList>
    </citation>
    <scope>NUCLEOTIDE SEQUENCE</scope>
    <source>
        <strain evidence="5">BED1</strain>
    </source>
</reference>
<keyword evidence="4" id="KW-0812">Transmembrane</keyword>
<evidence type="ECO:0000256" key="1">
    <source>
        <dbReference type="ARBA" id="ARBA00022679"/>
    </source>
</evidence>
<comment type="caution">
    <text evidence="5">The sequence shown here is derived from an EMBL/GenBank/DDBJ whole genome shotgun (WGS) entry which is preliminary data.</text>
</comment>
<keyword evidence="1" id="KW-0808">Transferase</keyword>
<accession>A0AAD4G5T0</accession>